<keyword evidence="2" id="KW-1185">Reference proteome</keyword>
<dbReference type="Proteomes" id="UP000501379">
    <property type="component" value="Chromosome"/>
</dbReference>
<dbReference type="EMBL" id="CP053697">
    <property type="protein sequence ID" value="QKE62075.1"/>
    <property type="molecule type" value="Genomic_DNA"/>
</dbReference>
<evidence type="ECO:0000313" key="2">
    <source>
        <dbReference type="Proteomes" id="UP000501379"/>
    </source>
</evidence>
<dbReference type="AlphaFoldDB" id="A0A6M8FY32"/>
<dbReference type="RefSeq" id="WP_173203492.1">
    <property type="nucleotide sequence ID" value="NZ_CP053697.2"/>
</dbReference>
<protein>
    <submittedName>
        <fullName evidence="1">Uncharacterized protein</fullName>
    </submittedName>
</protein>
<proteinExistence type="predicted"/>
<dbReference type="Gene3D" id="2.60.120.430">
    <property type="entry name" value="Galactose-binding lectin"/>
    <property type="match status" value="1"/>
</dbReference>
<accession>A0A6M8FY32</accession>
<organism evidence="1 2">
    <name type="scientific">Aquipseudomonas campi</name>
    <dbReference type="NCBI Taxonomy" id="2731681"/>
    <lineage>
        <taxon>Bacteria</taxon>
        <taxon>Pseudomonadati</taxon>
        <taxon>Pseudomonadota</taxon>
        <taxon>Gammaproteobacteria</taxon>
        <taxon>Pseudomonadales</taxon>
        <taxon>Pseudomonadaceae</taxon>
        <taxon>Aquipseudomonas</taxon>
    </lineage>
</organism>
<name>A0A6M8FY32_9GAMM</name>
<dbReference type="KEGG" id="pcam:HNE05_01375"/>
<gene>
    <name evidence="1" type="ORF">HNE05_01375</name>
</gene>
<sequence length="342" mass="36178">MPQPTCSPTRSASSRVSAVSGRALLSFAGGHYGICPERANATPSDSRTKRFHRAKWASGGALLLAAALGLPGCTPNSNTGTTNVISDISFGGRTHRPSDCFSDEPSNPPRNCSAAELESLRFAELGTEINASPLGAGSCRQASINFGDGSPTQVFFNQRLDGLFLVNHTYNGWPGKKLVRVNSQVDCLGSVSKDIAVGIGPDGREDFRFGFCVGPQCQVPVTTTVCIPVVSPTGPMPDIRRGSGVRITTNGRTIDYGSGHVFDASGDPSVLTPAGYLFTDRRKFSLVYRIGSQSIQGEAGSVSFIANQTAPLEICMNDNPSLLTDNRGNMLLTITVNERSAQ</sequence>
<evidence type="ECO:0000313" key="1">
    <source>
        <dbReference type="EMBL" id="QKE62075.1"/>
    </source>
</evidence>
<reference evidence="1" key="1">
    <citation type="submission" date="2020-07" db="EMBL/GenBank/DDBJ databases">
        <title>Nitrate ammonifying Pseudomonas campi sp. nov. isolated from German agricultural grassland.</title>
        <authorList>
            <person name="Timsy T."/>
            <person name="Ulrich A."/>
            <person name="Spanner T."/>
            <person name="Foesel B."/>
            <person name="Kolb S."/>
            <person name="Horn M.A."/>
            <person name="Behrendt U."/>
        </authorList>
    </citation>
    <scope>NUCLEOTIDE SEQUENCE</scope>
    <source>
        <strain evidence="1">S1-A32-2</strain>
    </source>
</reference>